<accession>A0AAU9K740</accession>
<protein>
    <submittedName>
        <fullName evidence="2">Uncharacterized protein</fullName>
    </submittedName>
</protein>
<evidence type="ECO:0000313" key="2">
    <source>
        <dbReference type="EMBL" id="CAG9335350.1"/>
    </source>
</evidence>
<dbReference type="AlphaFoldDB" id="A0AAU9K740"/>
<evidence type="ECO:0000313" key="3">
    <source>
        <dbReference type="Proteomes" id="UP001162131"/>
    </source>
</evidence>
<proteinExistence type="predicted"/>
<gene>
    <name evidence="2" type="ORF">BSTOLATCC_MIC63826</name>
</gene>
<dbReference type="EMBL" id="CAJZBQ010000062">
    <property type="protein sequence ID" value="CAG9335350.1"/>
    <property type="molecule type" value="Genomic_DNA"/>
</dbReference>
<comment type="caution">
    <text evidence="2">The sequence shown here is derived from an EMBL/GenBank/DDBJ whole genome shotgun (WGS) entry which is preliminary data.</text>
</comment>
<reference evidence="2" key="1">
    <citation type="submission" date="2021-09" db="EMBL/GenBank/DDBJ databases">
        <authorList>
            <consortium name="AG Swart"/>
            <person name="Singh M."/>
            <person name="Singh A."/>
            <person name="Seah K."/>
            <person name="Emmerich C."/>
        </authorList>
    </citation>
    <scope>NUCLEOTIDE SEQUENCE</scope>
    <source>
        <strain evidence="2">ATCC30299</strain>
    </source>
</reference>
<evidence type="ECO:0000256" key="1">
    <source>
        <dbReference type="SAM" id="MobiDB-lite"/>
    </source>
</evidence>
<feature type="compositionally biased region" description="Low complexity" evidence="1">
    <location>
        <begin position="76"/>
        <end position="86"/>
    </location>
</feature>
<dbReference type="Proteomes" id="UP001162131">
    <property type="component" value="Unassembled WGS sequence"/>
</dbReference>
<sequence length="244" mass="27474">MKKSKSKSKKKVKPKHPEDTPNTAIEKRAIRTLLNLSDDMQHYKASSLSGSEIMSWDHDPEPLLELTATKKNETIVPKPKAPVVKPDNSSRTSRLPPPHPLSAKSSKNIRIENKPQLRPHSVTSKPILPIAEHLETESPHSKSASQNVQLKHLLNLNTVSLDPPTSKTPINRFVVKQITPKNSNRNHSLESKSYDKENSDIEELKLQLKKLTRRPRQSLVIKKTGKIPMVKLVDSLFSKKSVKA</sequence>
<organism evidence="2 3">
    <name type="scientific">Blepharisma stoltei</name>
    <dbReference type="NCBI Taxonomy" id="1481888"/>
    <lineage>
        <taxon>Eukaryota</taxon>
        <taxon>Sar</taxon>
        <taxon>Alveolata</taxon>
        <taxon>Ciliophora</taxon>
        <taxon>Postciliodesmatophora</taxon>
        <taxon>Heterotrichea</taxon>
        <taxon>Heterotrichida</taxon>
        <taxon>Blepharismidae</taxon>
        <taxon>Blepharisma</taxon>
    </lineage>
</organism>
<keyword evidence="3" id="KW-1185">Reference proteome</keyword>
<name>A0AAU9K740_9CILI</name>
<feature type="region of interest" description="Disordered" evidence="1">
    <location>
        <begin position="64"/>
        <end position="106"/>
    </location>
</feature>
<feature type="compositionally biased region" description="Basic and acidic residues" evidence="1">
    <location>
        <begin position="15"/>
        <end position="26"/>
    </location>
</feature>
<feature type="region of interest" description="Disordered" evidence="1">
    <location>
        <begin position="1"/>
        <end position="26"/>
    </location>
</feature>
<feature type="compositionally biased region" description="Basic residues" evidence="1">
    <location>
        <begin position="1"/>
        <end position="14"/>
    </location>
</feature>